<evidence type="ECO:0000313" key="1">
    <source>
        <dbReference type="EMBL" id="GBM03857.1"/>
    </source>
</evidence>
<accession>A0A4Y2CJC4</accession>
<dbReference type="EMBL" id="BGPR01000195">
    <property type="protein sequence ID" value="GBM03857.1"/>
    <property type="molecule type" value="Genomic_DNA"/>
</dbReference>
<protein>
    <submittedName>
        <fullName evidence="1">Uncharacterized protein</fullName>
    </submittedName>
</protein>
<gene>
    <name evidence="1" type="ORF">AVEN_231322_1</name>
</gene>
<keyword evidence="2" id="KW-1185">Reference proteome</keyword>
<reference evidence="1 2" key="1">
    <citation type="journal article" date="2019" name="Sci. Rep.">
        <title>Orb-weaving spider Araneus ventricosus genome elucidates the spidroin gene catalogue.</title>
        <authorList>
            <person name="Kono N."/>
            <person name="Nakamura H."/>
            <person name="Ohtoshi R."/>
            <person name="Moran D.A.P."/>
            <person name="Shinohara A."/>
            <person name="Yoshida Y."/>
            <person name="Fujiwara M."/>
            <person name="Mori M."/>
            <person name="Tomita M."/>
            <person name="Arakawa K."/>
        </authorList>
    </citation>
    <scope>NUCLEOTIDE SEQUENCE [LARGE SCALE GENOMIC DNA]</scope>
</reference>
<comment type="caution">
    <text evidence="1">The sequence shown here is derived from an EMBL/GenBank/DDBJ whole genome shotgun (WGS) entry which is preliminary data.</text>
</comment>
<evidence type="ECO:0000313" key="2">
    <source>
        <dbReference type="Proteomes" id="UP000499080"/>
    </source>
</evidence>
<name>A0A4Y2CJC4_ARAVE</name>
<proteinExistence type="predicted"/>
<sequence>MYSACAKIWLKYEDASMIPWAIHIPKNQVCNDNSFPDIMKNVLRMSHAKYKMTYKKATYDAYTKNIHLNFRTTAAIVMEVVSRYSKMSMNYAMRPLTATPGGILRS</sequence>
<dbReference type="Proteomes" id="UP000499080">
    <property type="component" value="Unassembled WGS sequence"/>
</dbReference>
<organism evidence="1 2">
    <name type="scientific">Araneus ventricosus</name>
    <name type="common">Orbweaver spider</name>
    <name type="synonym">Epeira ventricosa</name>
    <dbReference type="NCBI Taxonomy" id="182803"/>
    <lineage>
        <taxon>Eukaryota</taxon>
        <taxon>Metazoa</taxon>
        <taxon>Ecdysozoa</taxon>
        <taxon>Arthropoda</taxon>
        <taxon>Chelicerata</taxon>
        <taxon>Arachnida</taxon>
        <taxon>Araneae</taxon>
        <taxon>Araneomorphae</taxon>
        <taxon>Entelegynae</taxon>
        <taxon>Araneoidea</taxon>
        <taxon>Araneidae</taxon>
        <taxon>Araneus</taxon>
    </lineage>
</organism>
<dbReference type="AlphaFoldDB" id="A0A4Y2CJC4"/>